<proteinExistence type="predicted"/>
<dbReference type="HOGENOM" id="CLU_041942_1_0_1"/>
<evidence type="ECO:0000313" key="2">
    <source>
        <dbReference type="Proteomes" id="UP000008370"/>
    </source>
</evidence>
<dbReference type="RefSeq" id="XP_007393323.1">
    <property type="nucleotide sequence ID" value="XM_007393261.1"/>
</dbReference>
<dbReference type="OrthoDB" id="2748701at2759"/>
<sequence>MECLPVETWSQIFLYACVDGGRTGCALSETCRYFRAAVLPVQMHSVALVGGHKAQAFVDVLENRAPEHRRVEHLFISQQGKGRPAFKPGVQQRLFELLAPTLRTFTSTLPQKSRVIDRASALAHPFPRLEELTMHGYLFQNVPPARGVQRQPFPALRRLHLLSSCDSTLQIVRRSPGLTHLRLSGVWIMSDGLYDGIVRLLGVAHAPPSDEPRLLPETLERLIVVLDGKISRFYYGQNREREDAFHHLKTLDKRKIFSLLETKFAVHGISSDTRGDWGERIVGKGGCWTVSGGKDLIARSGRPVEI</sequence>
<keyword evidence="2" id="KW-1185">Reference proteome</keyword>
<dbReference type="EMBL" id="JH930470">
    <property type="protein sequence ID" value="EKM57991.1"/>
    <property type="molecule type" value="Genomic_DNA"/>
</dbReference>
<evidence type="ECO:0000313" key="1">
    <source>
        <dbReference type="EMBL" id="EKM57991.1"/>
    </source>
</evidence>
<evidence type="ECO:0008006" key="3">
    <source>
        <dbReference type="Google" id="ProtNLM"/>
    </source>
</evidence>
<dbReference type="InParanoid" id="K5V5P1"/>
<accession>K5V5P1</accession>
<reference evidence="1 2" key="1">
    <citation type="journal article" date="2012" name="BMC Genomics">
        <title>Comparative genomics of the white-rot fungi, Phanerochaete carnosa and P. chrysosporium, to elucidate the genetic basis of the distinct wood types they colonize.</title>
        <authorList>
            <person name="Suzuki H."/>
            <person name="MacDonald J."/>
            <person name="Syed K."/>
            <person name="Salamov A."/>
            <person name="Hori C."/>
            <person name="Aerts A."/>
            <person name="Henrissat B."/>
            <person name="Wiebenga A."/>
            <person name="vanKuyk P.A."/>
            <person name="Barry K."/>
            <person name="Lindquist E."/>
            <person name="LaButti K."/>
            <person name="Lapidus A."/>
            <person name="Lucas S."/>
            <person name="Coutinho P."/>
            <person name="Gong Y."/>
            <person name="Samejima M."/>
            <person name="Mahadevan R."/>
            <person name="Abou-Zaid M."/>
            <person name="de Vries R.P."/>
            <person name="Igarashi K."/>
            <person name="Yadav J.S."/>
            <person name="Grigoriev I.V."/>
            <person name="Master E.R."/>
        </authorList>
    </citation>
    <scope>NUCLEOTIDE SEQUENCE [LARGE SCALE GENOMIC DNA]</scope>
    <source>
        <strain evidence="1 2">HHB-10118-sp</strain>
    </source>
</reference>
<organism evidence="1 2">
    <name type="scientific">Phanerochaete carnosa (strain HHB-10118-sp)</name>
    <name type="common">White-rot fungus</name>
    <name type="synonym">Peniophora carnosa</name>
    <dbReference type="NCBI Taxonomy" id="650164"/>
    <lineage>
        <taxon>Eukaryota</taxon>
        <taxon>Fungi</taxon>
        <taxon>Dikarya</taxon>
        <taxon>Basidiomycota</taxon>
        <taxon>Agaricomycotina</taxon>
        <taxon>Agaricomycetes</taxon>
        <taxon>Polyporales</taxon>
        <taxon>Phanerochaetaceae</taxon>
        <taxon>Phanerochaete</taxon>
    </lineage>
</organism>
<dbReference type="AlphaFoldDB" id="K5V5P1"/>
<name>K5V5P1_PHACS</name>
<gene>
    <name evidence="1" type="ORF">PHACADRAFT_206836</name>
</gene>
<dbReference type="Proteomes" id="UP000008370">
    <property type="component" value="Unassembled WGS sequence"/>
</dbReference>
<dbReference type="KEGG" id="pco:PHACADRAFT_206836"/>
<dbReference type="STRING" id="650164.K5V5P1"/>
<dbReference type="GeneID" id="18912549"/>
<protein>
    <recommendedName>
        <fullName evidence="3">F-box domain-containing protein</fullName>
    </recommendedName>
</protein>